<dbReference type="Gene3D" id="3.40.50.300">
    <property type="entry name" value="P-loop containing nucleotide triphosphate hydrolases"/>
    <property type="match status" value="1"/>
</dbReference>
<evidence type="ECO:0000256" key="1">
    <source>
        <dbReference type="ARBA" id="ARBA00004123"/>
    </source>
</evidence>
<dbReference type="GO" id="GO:0003689">
    <property type="term" value="F:DNA clamp loader activity"/>
    <property type="evidence" value="ECO:0007669"/>
    <property type="project" value="TreeGrafter"/>
</dbReference>
<sequence length="358" mass="40054">MEAYLKSGKLGESSSKSSGKSAAPKKPKSIHWVEKYRPKAVTEVVDQSDVVSVLEQCLTGADLPNLLFYGPPGTGKTSTILAAARQLFGDMYKNRILELNASDERGIQVIRDKVKSFAQLTASGVRPDGKPCPPFKIVILDEADSMTHAAQAALRRTMEKETKSTRFCLICNYVSRIIEPLTSRCTKFRFKPLNENLAYERLAYICEQENVLIDDNDKLLNLLVERSGGDMRKAITWLQSCAILSGHKQKIGLQHVQEVTGVVPAHWLEEFLKVCKESKEFSALDSFVKKLLYEAFAVSQILDQLNEKIINSDEFNDKQRTIIGEKLGDVSFHLQEGGTEYIQLIELGNSIMKAYSIV</sequence>
<evidence type="ECO:0000313" key="11">
    <source>
        <dbReference type="Proteomes" id="UP001153712"/>
    </source>
</evidence>
<dbReference type="GO" id="GO:0005663">
    <property type="term" value="C:DNA replication factor C complex"/>
    <property type="evidence" value="ECO:0007669"/>
    <property type="project" value="TreeGrafter"/>
</dbReference>
<dbReference type="SMART" id="SM00382">
    <property type="entry name" value="AAA"/>
    <property type="match status" value="1"/>
</dbReference>
<dbReference type="GO" id="GO:0016887">
    <property type="term" value="F:ATP hydrolysis activity"/>
    <property type="evidence" value="ECO:0007669"/>
    <property type="project" value="InterPro"/>
</dbReference>
<dbReference type="CDD" id="cd00009">
    <property type="entry name" value="AAA"/>
    <property type="match status" value="1"/>
</dbReference>
<evidence type="ECO:0000313" key="10">
    <source>
        <dbReference type="EMBL" id="CAG9864938.1"/>
    </source>
</evidence>
<feature type="region of interest" description="Disordered" evidence="8">
    <location>
        <begin position="1"/>
        <end position="29"/>
    </location>
</feature>
<reference evidence="10" key="1">
    <citation type="submission" date="2022-01" db="EMBL/GenBank/DDBJ databases">
        <authorList>
            <person name="King R."/>
        </authorList>
    </citation>
    <scope>NUCLEOTIDE SEQUENCE</scope>
</reference>
<dbReference type="FunFam" id="1.20.272.10:FF:000011">
    <property type="entry name" value="Replication factor C subunit 2"/>
    <property type="match status" value="1"/>
</dbReference>
<comment type="subcellular location">
    <subcellularLocation>
        <location evidence="1">Nucleus</location>
    </subcellularLocation>
</comment>
<dbReference type="GO" id="GO:0005634">
    <property type="term" value="C:nucleus"/>
    <property type="evidence" value="ECO:0007669"/>
    <property type="project" value="UniProtKB-SubCell"/>
</dbReference>
<evidence type="ECO:0000256" key="3">
    <source>
        <dbReference type="ARBA" id="ARBA00022705"/>
    </source>
</evidence>
<dbReference type="FunFam" id="3.40.50.300:FF:000237">
    <property type="entry name" value="replication factor C subunit 4"/>
    <property type="match status" value="1"/>
</dbReference>
<accession>A0A9N9TXS9</accession>
<dbReference type="EMBL" id="OU900102">
    <property type="protein sequence ID" value="CAG9864938.1"/>
    <property type="molecule type" value="Genomic_DNA"/>
</dbReference>
<dbReference type="InterPro" id="IPR027417">
    <property type="entry name" value="P-loop_NTPase"/>
</dbReference>
<dbReference type="InterPro" id="IPR047854">
    <property type="entry name" value="RFC_lid"/>
</dbReference>
<evidence type="ECO:0000259" key="9">
    <source>
        <dbReference type="SMART" id="SM00382"/>
    </source>
</evidence>
<dbReference type="Pfam" id="PF08542">
    <property type="entry name" value="Rep_fac_C"/>
    <property type="match status" value="1"/>
</dbReference>
<dbReference type="SUPFAM" id="SSF52540">
    <property type="entry name" value="P-loop containing nucleoside triphosphate hydrolases"/>
    <property type="match status" value="1"/>
</dbReference>
<dbReference type="Pfam" id="PF21960">
    <property type="entry name" value="RCF1-5-like_lid"/>
    <property type="match status" value="1"/>
</dbReference>
<dbReference type="SUPFAM" id="SSF48019">
    <property type="entry name" value="post-AAA+ oligomerization domain-like"/>
    <property type="match status" value="1"/>
</dbReference>
<dbReference type="GO" id="GO:0005524">
    <property type="term" value="F:ATP binding"/>
    <property type="evidence" value="ECO:0007669"/>
    <property type="project" value="UniProtKB-KW"/>
</dbReference>
<feature type="domain" description="AAA+ ATPase" evidence="9">
    <location>
        <begin position="62"/>
        <end position="196"/>
    </location>
</feature>
<evidence type="ECO:0000256" key="2">
    <source>
        <dbReference type="ARBA" id="ARBA00005378"/>
    </source>
</evidence>
<protein>
    <recommendedName>
        <fullName evidence="7">Replication factor C subunit 2</fullName>
    </recommendedName>
</protein>
<dbReference type="Gene3D" id="1.10.8.60">
    <property type="match status" value="1"/>
</dbReference>
<evidence type="ECO:0000256" key="6">
    <source>
        <dbReference type="ARBA" id="ARBA00023242"/>
    </source>
</evidence>
<dbReference type="GO" id="GO:0006281">
    <property type="term" value="P:DNA repair"/>
    <property type="evidence" value="ECO:0007669"/>
    <property type="project" value="TreeGrafter"/>
</dbReference>
<evidence type="ECO:0000256" key="4">
    <source>
        <dbReference type="ARBA" id="ARBA00022741"/>
    </source>
</evidence>
<comment type="similarity">
    <text evidence="2">Belongs to the activator 1 small subunits family.</text>
</comment>
<dbReference type="GO" id="GO:0003677">
    <property type="term" value="F:DNA binding"/>
    <property type="evidence" value="ECO:0007669"/>
    <property type="project" value="InterPro"/>
</dbReference>
<keyword evidence="4" id="KW-0547">Nucleotide-binding</keyword>
<dbReference type="PANTHER" id="PTHR11669:SF20">
    <property type="entry name" value="REPLICATION FACTOR C SUBUNIT 4"/>
    <property type="match status" value="1"/>
</dbReference>
<feature type="compositionally biased region" description="Low complexity" evidence="8">
    <location>
        <begin position="1"/>
        <end position="22"/>
    </location>
</feature>
<dbReference type="GO" id="GO:0006261">
    <property type="term" value="P:DNA-templated DNA replication"/>
    <property type="evidence" value="ECO:0007669"/>
    <property type="project" value="TreeGrafter"/>
</dbReference>
<evidence type="ECO:0000256" key="8">
    <source>
        <dbReference type="SAM" id="MobiDB-lite"/>
    </source>
</evidence>
<dbReference type="InterPro" id="IPR008921">
    <property type="entry name" value="DNA_pol3_clamp-load_cplx_C"/>
</dbReference>
<gene>
    <name evidence="10" type="ORF">PHYEVI_LOCUS11185</name>
</gene>
<keyword evidence="3" id="KW-0235">DNA replication</keyword>
<dbReference type="CDD" id="cd18140">
    <property type="entry name" value="HLD_clamp_RFC"/>
    <property type="match status" value="1"/>
</dbReference>
<dbReference type="AlphaFoldDB" id="A0A9N9TXS9"/>
<dbReference type="OrthoDB" id="10249205at2759"/>
<dbReference type="Proteomes" id="UP001153712">
    <property type="component" value="Chromosome 9"/>
</dbReference>
<dbReference type="InterPro" id="IPR013748">
    <property type="entry name" value="Rep_factorC_C"/>
</dbReference>
<dbReference type="PANTHER" id="PTHR11669">
    <property type="entry name" value="REPLICATION FACTOR C / DNA POLYMERASE III GAMMA-TAU SUBUNIT"/>
    <property type="match status" value="1"/>
</dbReference>
<keyword evidence="5" id="KW-0067">ATP-binding</keyword>
<keyword evidence="6" id="KW-0539">Nucleus</keyword>
<dbReference type="InterPro" id="IPR003593">
    <property type="entry name" value="AAA+_ATPase"/>
</dbReference>
<dbReference type="Pfam" id="PF00004">
    <property type="entry name" value="AAA"/>
    <property type="match status" value="1"/>
</dbReference>
<proteinExistence type="inferred from homology"/>
<dbReference type="InterPro" id="IPR003959">
    <property type="entry name" value="ATPase_AAA_core"/>
</dbReference>
<dbReference type="InterPro" id="IPR050238">
    <property type="entry name" value="DNA_Rep/Repair_Clamp_Loader"/>
</dbReference>
<keyword evidence="11" id="KW-1185">Reference proteome</keyword>
<evidence type="ECO:0000256" key="5">
    <source>
        <dbReference type="ARBA" id="ARBA00022840"/>
    </source>
</evidence>
<dbReference type="NCBIfam" id="NF001679">
    <property type="entry name" value="PRK00440.1"/>
    <property type="match status" value="1"/>
</dbReference>
<evidence type="ECO:0000256" key="7">
    <source>
        <dbReference type="ARBA" id="ARBA00040745"/>
    </source>
</evidence>
<organism evidence="10 11">
    <name type="scientific">Phyllotreta striolata</name>
    <name type="common">Striped flea beetle</name>
    <name type="synonym">Crioceris striolata</name>
    <dbReference type="NCBI Taxonomy" id="444603"/>
    <lineage>
        <taxon>Eukaryota</taxon>
        <taxon>Metazoa</taxon>
        <taxon>Ecdysozoa</taxon>
        <taxon>Arthropoda</taxon>
        <taxon>Hexapoda</taxon>
        <taxon>Insecta</taxon>
        <taxon>Pterygota</taxon>
        <taxon>Neoptera</taxon>
        <taxon>Endopterygota</taxon>
        <taxon>Coleoptera</taxon>
        <taxon>Polyphaga</taxon>
        <taxon>Cucujiformia</taxon>
        <taxon>Chrysomeloidea</taxon>
        <taxon>Chrysomelidae</taxon>
        <taxon>Galerucinae</taxon>
        <taxon>Alticini</taxon>
        <taxon>Phyllotreta</taxon>
    </lineage>
</organism>
<dbReference type="Gene3D" id="1.20.272.10">
    <property type="match status" value="1"/>
</dbReference>
<name>A0A9N9TXS9_PHYSR</name>